<dbReference type="RefSeq" id="WP_200467092.1">
    <property type="nucleotide sequence ID" value="NZ_JAENRR010000100.1"/>
</dbReference>
<name>A0ABS1HQC4_9BACT</name>
<proteinExistence type="predicted"/>
<dbReference type="Proteomes" id="UP000605676">
    <property type="component" value="Unassembled WGS sequence"/>
</dbReference>
<sequence length="217" mass="24774">MDLSLLNENVLDADGLIHLLIRFAFNLAVALVLVRVLYYQKARRKDYLFTFLLISTIVFLLCILLESVNLQLGFALGLFAIFGIIRYRTTQIPIKEMTYLFITIGVSVINALSGENVSTAELVITNLLVIGVTFALERVWLLKHESSKLVVYEKIELITPDNYDSMISDLKERTGLNIHRAEVGKVNFLRDTADVIIYYYNNEVSNVTEMEIRDDDD</sequence>
<dbReference type="Pfam" id="PF16316">
    <property type="entry name" value="DUF4956"/>
    <property type="match status" value="1"/>
</dbReference>
<reference evidence="2 3" key="1">
    <citation type="submission" date="2021-01" db="EMBL/GenBank/DDBJ databases">
        <title>Carboxyliciviraga sp.nov., isolated from coastal sediments.</title>
        <authorList>
            <person name="Lu D."/>
            <person name="Zhang T."/>
        </authorList>
    </citation>
    <scope>NUCLEOTIDE SEQUENCE [LARGE SCALE GENOMIC DNA]</scope>
    <source>
        <strain evidence="2 3">N1Y132</strain>
    </source>
</reference>
<keyword evidence="1" id="KW-0812">Transmembrane</keyword>
<feature type="transmembrane region" description="Helical" evidence="1">
    <location>
        <begin position="70"/>
        <end position="87"/>
    </location>
</feature>
<keyword evidence="3" id="KW-1185">Reference proteome</keyword>
<organism evidence="2 3">
    <name type="scientific">Carboxylicivirga marina</name>
    <dbReference type="NCBI Taxonomy" id="2800988"/>
    <lineage>
        <taxon>Bacteria</taxon>
        <taxon>Pseudomonadati</taxon>
        <taxon>Bacteroidota</taxon>
        <taxon>Bacteroidia</taxon>
        <taxon>Marinilabiliales</taxon>
        <taxon>Marinilabiliaceae</taxon>
        <taxon>Carboxylicivirga</taxon>
    </lineage>
</organism>
<dbReference type="EMBL" id="JAENRR010000100">
    <property type="protein sequence ID" value="MBK3519873.1"/>
    <property type="molecule type" value="Genomic_DNA"/>
</dbReference>
<feature type="transmembrane region" description="Helical" evidence="1">
    <location>
        <begin position="20"/>
        <end position="38"/>
    </location>
</feature>
<protein>
    <submittedName>
        <fullName evidence="2">DUF4956 domain-containing protein</fullName>
    </submittedName>
</protein>
<gene>
    <name evidence="2" type="ORF">JIV24_21215</name>
</gene>
<keyword evidence="1" id="KW-1133">Transmembrane helix</keyword>
<evidence type="ECO:0000313" key="2">
    <source>
        <dbReference type="EMBL" id="MBK3519873.1"/>
    </source>
</evidence>
<feature type="transmembrane region" description="Helical" evidence="1">
    <location>
        <begin position="99"/>
        <end position="117"/>
    </location>
</feature>
<feature type="transmembrane region" description="Helical" evidence="1">
    <location>
        <begin position="123"/>
        <end position="141"/>
    </location>
</feature>
<evidence type="ECO:0000256" key="1">
    <source>
        <dbReference type="SAM" id="Phobius"/>
    </source>
</evidence>
<keyword evidence="1" id="KW-0472">Membrane</keyword>
<evidence type="ECO:0000313" key="3">
    <source>
        <dbReference type="Proteomes" id="UP000605676"/>
    </source>
</evidence>
<comment type="caution">
    <text evidence="2">The sequence shown here is derived from an EMBL/GenBank/DDBJ whole genome shotgun (WGS) entry which is preliminary data.</text>
</comment>
<feature type="transmembrane region" description="Helical" evidence="1">
    <location>
        <begin position="47"/>
        <end position="64"/>
    </location>
</feature>
<dbReference type="InterPro" id="IPR032531">
    <property type="entry name" value="DUF4956"/>
</dbReference>
<accession>A0ABS1HQC4</accession>